<dbReference type="PANTHER" id="PTHR33507:SF3">
    <property type="entry name" value="INNER MEMBRANE PROTEIN YBBJ"/>
    <property type="match status" value="1"/>
</dbReference>
<dbReference type="GO" id="GO:0005886">
    <property type="term" value="C:plasma membrane"/>
    <property type="evidence" value="ECO:0007669"/>
    <property type="project" value="TreeGrafter"/>
</dbReference>
<evidence type="ECO:0000313" key="7">
    <source>
        <dbReference type="Proteomes" id="UP000033202"/>
    </source>
</evidence>
<dbReference type="AlphaFoldDB" id="A0A0E9MKZ8"/>
<evidence type="ECO:0000313" key="6">
    <source>
        <dbReference type="EMBL" id="GAO38442.1"/>
    </source>
</evidence>
<feature type="domain" description="NfeD-like C-terminal" evidence="5">
    <location>
        <begin position="90"/>
        <end position="144"/>
    </location>
</feature>
<keyword evidence="7" id="KW-1185">Reference proteome</keyword>
<sequence>MPLGVDSYWFWLIVAVVLGVAELLLPGVFLVWVAVAAAITGLVTFAADLPFPAQLILFAVAAVAATLGGRRWYAVNPVPSADPLLNDRAARLVGETVELTRGIVNGHGRARVGDSEWNVRGPDSPAGTCMRVVGSEDGALVVRPITALPSETGSTSQA</sequence>
<reference evidence="6 7" key="1">
    <citation type="submission" date="2015-04" db="EMBL/GenBank/DDBJ databases">
        <title>Whole genome shotgun sequence of Sphingomonas changbaiensis NBRC 104936.</title>
        <authorList>
            <person name="Katano-Makiyama Y."/>
            <person name="Hosoyama A."/>
            <person name="Hashimoto M."/>
            <person name="Noguchi M."/>
            <person name="Tsuchikane K."/>
            <person name="Ohji S."/>
            <person name="Yamazoe A."/>
            <person name="Ichikawa N."/>
            <person name="Kimura A."/>
            <person name="Fujita N."/>
        </authorList>
    </citation>
    <scope>NUCLEOTIDE SEQUENCE [LARGE SCALE GENOMIC DNA]</scope>
    <source>
        <strain evidence="6 7">NBRC 104936</strain>
    </source>
</reference>
<dbReference type="RefSeq" id="WP_046347280.1">
    <property type="nucleotide sequence ID" value="NZ_BBWU01000015.1"/>
</dbReference>
<gene>
    <name evidence="6" type="ORF">SCH01S_15_00670</name>
</gene>
<dbReference type="InterPro" id="IPR002810">
    <property type="entry name" value="NfeD-like_C"/>
</dbReference>
<dbReference type="Proteomes" id="UP000033202">
    <property type="component" value="Unassembled WGS sequence"/>
</dbReference>
<dbReference type="OrthoDB" id="9810336at2"/>
<dbReference type="EMBL" id="BBWU01000015">
    <property type="protein sequence ID" value="GAO38442.1"/>
    <property type="molecule type" value="Genomic_DNA"/>
</dbReference>
<dbReference type="Pfam" id="PF01957">
    <property type="entry name" value="NfeD"/>
    <property type="match status" value="1"/>
</dbReference>
<comment type="caution">
    <text evidence="6">The sequence shown here is derived from an EMBL/GenBank/DDBJ whole genome shotgun (WGS) entry which is preliminary data.</text>
</comment>
<protein>
    <submittedName>
        <fullName evidence="6">NfeD family protein</fullName>
    </submittedName>
</protein>
<evidence type="ECO:0000256" key="4">
    <source>
        <dbReference type="SAM" id="Phobius"/>
    </source>
</evidence>
<organism evidence="6 7">
    <name type="scientific">Sphingomonas changbaiensis NBRC 104936</name>
    <dbReference type="NCBI Taxonomy" id="1219043"/>
    <lineage>
        <taxon>Bacteria</taxon>
        <taxon>Pseudomonadati</taxon>
        <taxon>Pseudomonadota</taxon>
        <taxon>Alphaproteobacteria</taxon>
        <taxon>Sphingomonadales</taxon>
        <taxon>Sphingomonadaceae</taxon>
        <taxon>Sphingomonas</taxon>
    </lineage>
</organism>
<dbReference type="PANTHER" id="PTHR33507">
    <property type="entry name" value="INNER MEMBRANE PROTEIN YBBJ"/>
    <property type="match status" value="1"/>
</dbReference>
<proteinExistence type="predicted"/>
<dbReference type="InterPro" id="IPR052165">
    <property type="entry name" value="Membrane_assoc_protease"/>
</dbReference>
<dbReference type="STRING" id="1219043.SCH01S_15_00670"/>
<keyword evidence="3 4" id="KW-0472">Membrane</keyword>
<keyword evidence="2 4" id="KW-1133">Transmembrane helix</keyword>
<evidence type="ECO:0000256" key="2">
    <source>
        <dbReference type="ARBA" id="ARBA00022989"/>
    </source>
</evidence>
<accession>A0A0E9MKZ8</accession>
<evidence type="ECO:0000256" key="1">
    <source>
        <dbReference type="ARBA" id="ARBA00022692"/>
    </source>
</evidence>
<evidence type="ECO:0000256" key="3">
    <source>
        <dbReference type="ARBA" id="ARBA00023136"/>
    </source>
</evidence>
<feature type="transmembrane region" description="Helical" evidence="4">
    <location>
        <begin position="9"/>
        <end position="39"/>
    </location>
</feature>
<name>A0A0E9MKZ8_9SPHN</name>
<keyword evidence="1 4" id="KW-0812">Transmembrane</keyword>
<evidence type="ECO:0000259" key="5">
    <source>
        <dbReference type="Pfam" id="PF01957"/>
    </source>
</evidence>